<dbReference type="EMBL" id="BOPG01000083">
    <property type="protein sequence ID" value="GIJ62774.1"/>
    <property type="molecule type" value="Genomic_DNA"/>
</dbReference>
<comment type="caution">
    <text evidence="3">The sequence shown here is derived from an EMBL/GenBank/DDBJ whole genome shotgun (WGS) entry which is preliminary data.</text>
</comment>
<dbReference type="InterPro" id="IPR032710">
    <property type="entry name" value="NTF2-like_dom_sf"/>
</dbReference>
<feature type="chain" id="PRO_5039194429" description="SnoaL-like domain-containing protein" evidence="1">
    <location>
        <begin position="21"/>
        <end position="163"/>
    </location>
</feature>
<dbReference type="Proteomes" id="UP000612585">
    <property type="component" value="Unassembled WGS sequence"/>
</dbReference>
<evidence type="ECO:0000313" key="3">
    <source>
        <dbReference type="EMBL" id="GIJ62774.1"/>
    </source>
</evidence>
<gene>
    <name evidence="3" type="ORF">Vau01_102900</name>
</gene>
<evidence type="ECO:0000256" key="1">
    <source>
        <dbReference type="SAM" id="SignalP"/>
    </source>
</evidence>
<name>A0A8J3ZF23_9ACTN</name>
<dbReference type="AlphaFoldDB" id="A0A8J3ZF23"/>
<dbReference type="RefSeq" id="WP_204008640.1">
    <property type="nucleotide sequence ID" value="NZ_BOPG01000083.1"/>
</dbReference>
<dbReference type="Pfam" id="PF13474">
    <property type="entry name" value="SnoaL_3"/>
    <property type="match status" value="1"/>
</dbReference>
<dbReference type="SUPFAM" id="SSF54427">
    <property type="entry name" value="NTF2-like"/>
    <property type="match status" value="1"/>
</dbReference>
<reference evidence="3" key="1">
    <citation type="submission" date="2021-01" db="EMBL/GenBank/DDBJ databases">
        <title>Whole genome shotgun sequence of Virgisporangium aurantiacum NBRC 16421.</title>
        <authorList>
            <person name="Komaki H."/>
            <person name="Tamura T."/>
        </authorList>
    </citation>
    <scope>NUCLEOTIDE SEQUENCE</scope>
    <source>
        <strain evidence="3">NBRC 16421</strain>
    </source>
</reference>
<accession>A0A8J3ZF23</accession>
<protein>
    <recommendedName>
        <fullName evidence="2">SnoaL-like domain-containing protein</fullName>
    </recommendedName>
</protein>
<evidence type="ECO:0000313" key="4">
    <source>
        <dbReference type="Proteomes" id="UP000612585"/>
    </source>
</evidence>
<dbReference type="InterPro" id="IPR037401">
    <property type="entry name" value="SnoaL-like"/>
</dbReference>
<feature type="signal peptide" evidence="1">
    <location>
        <begin position="1"/>
        <end position="20"/>
    </location>
</feature>
<feature type="domain" description="SnoaL-like" evidence="2">
    <location>
        <begin position="52"/>
        <end position="150"/>
    </location>
</feature>
<keyword evidence="1" id="KW-0732">Signal</keyword>
<proteinExistence type="predicted"/>
<keyword evidence="4" id="KW-1185">Reference proteome</keyword>
<evidence type="ECO:0000259" key="2">
    <source>
        <dbReference type="Pfam" id="PF13474"/>
    </source>
</evidence>
<organism evidence="3 4">
    <name type="scientific">Virgisporangium aurantiacum</name>
    <dbReference type="NCBI Taxonomy" id="175570"/>
    <lineage>
        <taxon>Bacteria</taxon>
        <taxon>Bacillati</taxon>
        <taxon>Actinomycetota</taxon>
        <taxon>Actinomycetes</taxon>
        <taxon>Micromonosporales</taxon>
        <taxon>Micromonosporaceae</taxon>
        <taxon>Virgisporangium</taxon>
    </lineage>
</organism>
<sequence>MRKTFLLALAGLAASAVAGAGVAVPTAASADSEEQRNRRCAREFHAAVVEDNEAYNFRDAARYERILNPRMIFWADGVATYGRDTIMANAEAAFAVPGWVWRYDIKSETVYGCDSGIAVLEAHVNYPETGKDIHYEVTMGLVKEHGRWSVAIDNVHRVSPPPA</sequence>
<dbReference type="Gene3D" id="3.10.450.50">
    <property type="match status" value="1"/>
</dbReference>